<accession>A0A7W5H7T7</accession>
<organism evidence="1 2">
    <name type="scientific">Aporhodopirellula rubra</name>
    <dbReference type="NCBI Taxonomy" id="980271"/>
    <lineage>
        <taxon>Bacteria</taxon>
        <taxon>Pseudomonadati</taxon>
        <taxon>Planctomycetota</taxon>
        <taxon>Planctomycetia</taxon>
        <taxon>Pirellulales</taxon>
        <taxon>Pirellulaceae</taxon>
        <taxon>Aporhodopirellula</taxon>
    </lineage>
</organism>
<keyword evidence="2" id="KW-1185">Reference proteome</keyword>
<dbReference type="RefSeq" id="WP_184306862.1">
    <property type="nucleotide sequence ID" value="NZ_JACHXU010000017.1"/>
</dbReference>
<dbReference type="EMBL" id="JACHXU010000017">
    <property type="protein sequence ID" value="MBB3208733.1"/>
    <property type="molecule type" value="Genomic_DNA"/>
</dbReference>
<sequence>MAIRIFPIDADDDAIRKLVVEWSELLAEKRFPDALAMFEVAEPTMTPLLLERVIANYGSIDPFRDGRTYELTSVLALDDSASGIEVDRENLYGLDPASYVGMVHCDDVPLDNAPSDLTARFHKKHAGNDQLTIEFLDIHVM</sequence>
<evidence type="ECO:0000313" key="2">
    <source>
        <dbReference type="Proteomes" id="UP000536179"/>
    </source>
</evidence>
<comment type="caution">
    <text evidence="1">The sequence shown here is derived from an EMBL/GenBank/DDBJ whole genome shotgun (WGS) entry which is preliminary data.</text>
</comment>
<name>A0A7W5H7T7_9BACT</name>
<protein>
    <submittedName>
        <fullName evidence="1">Uncharacterized protein</fullName>
    </submittedName>
</protein>
<dbReference type="Proteomes" id="UP000536179">
    <property type="component" value="Unassembled WGS sequence"/>
</dbReference>
<gene>
    <name evidence="1" type="ORF">FHS27_004565</name>
</gene>
<dbReference type="AlphaFoldDB" id="A0A7W5H7T7"/>
<evidence type="ECO:0000313" key="1">
    <source>
        <dbReference type="EMBL" id="MBB3208733.1"/>
    </source>
</evidence>
<proteinExistence type="predicted"/>
<reference evidence="1 2" key="1">
    <citation type="submission" date="2020-08" db="EMBL/GenBank/DDBJ databases">
        <title>Genomic Encyclopedia of Type Strains, Phase III (KMG-III): the genomes of soil and plant-associated and newly described type strains.</title>
        <authorList>
            <person name="Whitman W."/>
        </authorList>
    </citation>
    <scope>NUCLEOTIDE SEQUENCE [LARGE SCALE GENOMIC DNA]</scope>
    <source>
        <strain evidence="1 2">CECT 8075</strain>
    </source>
</reference>